<proteinExistence type="predicted"/>
<sequence length="558" mass="63992">MLRNSNGEWINEVDDIKNLACEYFKTLFDQEDHMRTPLQTECTFPLAEKNALNCLVNPIIEEEIRAAMFSMKGTKAPDSDGFPASFYQQYWAVVGENVKQVVLDAFKDRTESFKPSRGMRQCNPISPYVFMLCMEKLSHIIQDAIEDDRWKPLHVGRRGPPISHLLFADDVILFGEASLNQAHCMMECINLFCQASGQKVNPQKTQIYFSSNTDVSTRNSIAGFMNFNVSSNLGRYLGMPLMNDKNSKGNSSDILAKVSNRLAGWKRNCLSMAGRVTLAKAVISSIPYYAMQSSRIPKKVCEEIEKKQRNNFIWGHHDEAAGGLGIKRLAAMNDAFLMKLGWKLKVEPTNLCCQVLRGKYGRGWEWMRESQAHNYDSEMWRNIIGCGRVFRTNKPRVLGMGAQLIFGAYIIDYCDEMGQWNFSKMEEFLGDDDMRWLHSSLPPSNLNGADKICWGAKGKGNFSNKMAYDSIVHRVVAEDRWKKLWRIRAPKRVKIFVWKAMHNRLMTRSCCSKWGGSSPYCHRCIYVIEDQIHVLRDCRYAMNLWRNIVGSNSILPFL</sequence>
<evidence type="ECO:0000313" key="2">
    <source>
        <dbReference type="EMBL" id="KAF7826277.1"/>
    </source>
</evidence>
<dbReference type="PANTHER" id="PTHR33116">
    <property type="entry name" value="REVERSE TRANSCRIPTASE ZINC-BINDING DOMAIN-CONTAINING PROTEIN-RELATED-RELATED"/>
    <property type="match status" value="1"/>
</dbReference>
<protein>
    <submittedName>
        <fullName evidence="2">Ribonuclease H</fullName>
    </submittedName>
</protein>
<dbReference type="InterPro" id="IPR000477">
    <property type="entry name" value="RT_dom"/>
</dbReference>
<dbReference type="Pfam" id="PF13966">
    <property type="entry name" value="zf-RVT"/>
    <property type="match status" value="1"/>
</dbReference>
<organism evidence="2 3">
    <name type="scientific">Senna tora</name>
    <dbReference type="NCBI Taxonomy" id="362788"/>
    <lineage>
        <taxon>Eukaryota</taxon>
        <taxon>Viridiplantae</taxon>
        <taxon>Streptophyta</taxon>
        <taxon>Embryophyta</taxon>
        <taxon>Tracheophyta</taxon>
        <taxon>Spermatophyta</taxon>
        <taxon>Magnoliopsida</taxon>
        <taxon>eudicotyledons</taxon>
        <taxon>Gunneridae</taxon>
        <taxon>Pentapetalae</taxon>
        <taxon>rosids</taxon>
        <taxon>fabids</taxon>
        <taxon>Fabales</taxon>
        <taxon>Fabaceae</taxon>
        <taxon>Caesalpinioideae</taxon>
        <taxon>Cassia clade</taxon>
        <taxon>Senna</taxon>
    </lineage>
</organism>
<dbReference type="EMBL" id="JAAIUW010000006">
    <property type="protein sequence ID" value="KAF7826277.1"/>
    <property type="molecule type" value="Genomic_DNA"/>
</dbReference>
<keyword evidence="3" id="KW-1185">Reference proteome</keyword>
<dbReference type="Proteomes" id="UP000634136">
    <property type="component" value="Unassembled WGS sequence"/>
</dbReference>
<dbReference type="AlphaFoldDB" id="A0A834TQT2"/>
<evidence type="ECO:0000259" key="1">
    <source>
        <dbReference type="PROSITE" id="PS50878"/>
    </source>
</evidence>
<dbReference type="PANTHER" id="PTHR33116:SF70">
    <property type="entry name" value="NON-LTR RETROELEMENT REVERSE TRANSCRIPTASE-LIKE PROTEIN"/>
    <property type="match status" value="1"/>
</dbReference>
<evidence type="ECO:0000313" key="3">
    <source>
        <dbReference type="Proteomes" id="UP000634136"/>
    </source>
</evidence>
<dbReference type="OrthoDB" id="1426056at2759"/>
<gene>
    <name evidence="2" type="ORF">G2W53_017441</name>
</gene>
<dbReference type="InterPro" id="IPR026960">
    <property type="entry name" value="RVT-Znf"/>
</dbReference>
<dbReference type="Pfam" id="PF00078">
    <property type="entry name" value="RVT_1"/>
    <property type="match status" value="1"/>
</dbReference>
<name>A0A834TQT2_9FABA</name>
<comment type="caution">
    <text evidence="2">The sequence shown here is derived from an EMBL/GenBank/DDBJ whole genome shotgun (WGS) entry which is preliminary data.</text>
</comment>
<feature type="domain" description="Reverse transcriptase" evidence="1">
    <location>
        <begin position="1"/>
        <end position="229"/>
    </location>
</feature>
<accession>A0A834TQT2</accession>
<reference evidence="2" key="1">
    <citation type="submission" date="2020-09" db="EMBL/GenBank/DDBJ databases">
        <title>Genome-Enabled Discovery of Anthraquinone Biosynthesis in Senna tora.</title>
        <authorList>
            <person name="Kang S.-H."/>
            <person name="Pandey R.P."/>
            <person name="Lee C.-M."/>
            <person name="Sim J.-S."/>
            <person name="Jeong J.-T."/>
            <person name="Choi B.-S."/>
            <person name="Jung M."/>
            <person name="Ginzburg D."/>
            <person name="Zhao K."/>
            <person name="Won S.Y."/>
            <person name="Oh T.-J."/>
            <person name="Yu Y."/>
            <person name="Kim N.-H."/>
            <person name="Lee O.R."/>
            <person name="Lee T.-H."/>
            <person name="Bashyal P."/>
            <person name="Kim T.-S."/>
            <person name="Lee W.-H."/>
            <person name="Kawkins C."/>
            <person name="Kim C.-K."/>
            <person name="Kim J.S."/>
            <person name="Ahn B.O."/>
            <person name="Rhee S.Y."/>
            <person name="Sohng J.K."/>
        </authorList>
    </citation>
    <scope>NUCLEOTIDE SEQUENCE</scope>
    <source>
        <tissue evidence="2">Leaf</tissue>
    </source>
</reference>
<dbReference type="PROSITE" id="PS50878">
    <property type="entry name" value="RT_POL"/>
    <property type="match status" value="1"/>
</dbReference>